<gene>
    <name evidence="10" type="ORF">FHP05_03915</name>
</gene>
<evidence type="ECO:0000313" key="10">
    <source>
        <dbReference type="EMBL" id="TXL66856.1"/>
    </source>
</evidence>
<dbReference type="OrthoDB" id="9792957at2"/>
<proteinExistence type="inferred from homology"/>
<dbReference type="AlphaFoldDB" id="A0A5C8P0T6"/>
<dbReference type="FunFam" id="2.60.40.200:FF:000005">
    <property type="entry name" value="Superoxide dismutase [Cu-Zn]"/>
    <property type="match status" value="1"/>
</dbReference>
<dbReference type="PANTHER" id="PTHR10003">
    <property type="entry name" value="SUPEROXIDE DISMUTASE CU-ZN -RELATED"/>
    <property type="match status" value="1"/>
</dbReference>
<feature type="domain" description="Superoxide dismutase copper/zinc binding" evidence="9">
    <location>
        <begin position="62"/>
        <end position="193"/>
    </location>
</feature>
<dbReference type="GO" id="GO:0005507">
    <property type="term" value="F:copper ion binding"/>
    <property type="evidence" value="ECO:0007669"/>
    <property type="project" value="InterPro"/>
</dbReference>
<keyword evidence="6" id="KW-1015">Disulfide bond</keyword>
<evidence type="ECO:0000256" key="7">
    <source>
        <dbReference type="ARBA" id="ARBA00024900"/>
    </source>
</evidence>
<comment type="cofactor">
    <cofactor evidence="8">
        <name>Cu cation</name>
        <dbReference type="ChEBI" id="CHEBI:23378"/>
    </cofactor>
    <text evidence="8">Binds 1 copper ion per subunit.</text>
</comment>
<accession>A0A5C8P0T6</accession>
<dbReference type="Gene3D" id="2.60.40.200">
    <property type="entry name" value="Superoxide dismutase, copper/zinc binding domain"/>
    <property type="match status" value="1"/>
</dbReference>
<protein>
    <recommendedName>
        <fullName evidence="8">Superoxide dismutase [Cu-Zn]</fullName>
        <ecNumber evidence="8">1.15.1.1</ecNumber>
    </recommendedName>
</protein>
<comment type="similarity">
    <text evidence="1 8">Belongs to the Cu-Zn superoxide dismutase family.</text>
</comment>
<dbReference type="EC" id="1.15.1.1" evidence="8"/>
<dbReference type="PROSITE" id="PS00332">
    <property type="entry name" value="SOD_CU_ZN_2"/>
    <property type="match status" value="1"/>
</dbReference>
<evidence type="ECO:0000256" key="2">
    <source>
        <dbReference type="ARBA" id="ARBA00022723"/>
    </source>
</evidence>
<comment type="function">
    <text evidence="7">Destroys radicals which are normally produced within the cells and which are toxic to biological systems. May play a role in favoring mycobacterial survival in phagocytes.</text>
</comment>
<keyword evidence="3" id="KW-0732">Signal</keyword>
<dbReference type="RefSeq" id="WP_147666256.1">
    <property type="nucleotide sequence ID" value="NZ_VDUW01000002.1"/>
</dbReference>
<evidence type="ECO:0000256" key="6">
    <source>
        <dbReference type="ARBA" id="ARBA00023157"/>
    </source>
</evidence>
<dbReference type="GO" id="GO:0004784">
    <property type="term" value="F:superoxide dismutase activity"/>
    <property type="evidence" value="ECO:0007669"/>
    <property type="project" value="UniProtKB-EC"/>
</dbReference>
<keyword evidence="2 8" id="KW-0479">Metal-binding</keyword>
<organism evidence="10 11">
    <name type="scientific">Cerasibacillus terrae</name>
    <dbReference type="NCBI Taxonomy" id="2498845"/>
    <lineage>
        <taxon>Bacteria</taxon>
        <taxon>Bacillati</taxon>
        <taxon>Bacillota</taxon>
        <taxon>Bacilli</taxon>
        <taxon>Bacillales</taxon>
        <taxon>Bacillaceae</taxon>
        <taxon>Cerasibacillus</taxon>
    </lineage>
</organism>
<dbReference type="InterPro" id="IPR024134">
    <property type="entry name" value="SOD_Cu/Zn_/chaperone"/>
</dbReference>
<sequence length="196" mass="21089">MPLIFLLLMNLLVACQMNTEQENHQDQENPGVETLASKEAKEAKEELIKEVTLQNTEGETIGEAILTQMVNGVLITLDASNLPPGVHGFHIHEKGICEPPTFESAGGHFNPTNSKHGFDHPEGPHAGDLPNIIVRDDGTVKAEVFADMVTLETGKENSLLQESGTSLMIHSGADDYHSQPSGDAGDRIACGVITNK</sequence>
<dbReference type="InterPro" id="IPR018152">
    <property type="entry name" value="SOD_Cu/Zn_BS"/>
</dbReference>
<keyword evidence="4 8" id="KW-0862">Zinc</keyword>
<comment type="catalytic activity">
    <reaction evidence="8">
        <text>2 superoxide + 2 H(+) = H2O2 + O2</text>
        <dbReference type="Rhea" id="RHEA:20696"/>
        <dbReference type="ChEBI" id="CHEBI:15378"/>
        <dbReference type="ChEBI" id="CHEBI:15379"/>
        <dbReference type="ChEBI" id="CHEBI:16240"/>
        <dbReference type="ChEBI" id="CHEBI:18421"/>
        <dbReference type="EC" id="1.15.1.1"/>
    </reaction>
</comment>
<evidence type="ECO:0000256" key="3">
    <source>
        <dbReference type="ARBA" id="ARBA00022729"/>
    </source>
</evidence>
<name>A0A5C8P0T6_9BACI</name>
<dbReference type="Proteomes" id="UP000321574">
    <property type="component" value="Unassembled WGS sequence"/>
</dbReference>
<comment type="cofactor">
    <cofactor evidence="8">
        <name>Zn(2+)</name>
        <dbReference type="ChEBI" id="CHEBI:29105"/>
    </cofactor>
    <text evidence="8">Binds 1 zinc ion per subunit.</text>
</comment>
<reference evidence="10 11" key="1">
    <citation type="submission" date="2019-06" db="EMBL/GenBank/DDBJ databases">
        <title>Cerasibacillus sp. nov., isolated from maize field.</title>
        <authorList>
            <person name="Lin S.-Y."/>
            <person name="Tsai C.-F."/>
            <person name="Young C.-C."/>
        </authorList>
    </citation>
    <scope>NUCLEOTIDE SEQUENCE [LARGE SCALE GENOMIC DNA]</scope>
    <source>
        <strain evidence="10 11">CC-CFT480</strain>
    </source>
</reference>
<dbReference type="EMBL" id="VDUW01000002">
    <property type="protein sequence ID" value="TXL66856.1"/>
    <property type="molecule type" value="Genomic_DNA"/>
</dbReference>
<evidence type="ECO:0000259" key="9">
    <source>
        <dbReference type="Pfam" id="PF00080"/>
    </source>
</evidence>
<evidence type="ECO:0000256" key="1">
    <source>
        <dbReference type="ARBA" id="ARBA00010457"/>
    </source>
</evidence>
<keyword evidence="5 8" id="KW-0186">Copper</keyword>
<dbReference type="CDD" id="cd00305">
    <property type="entry name" value="Cu-Zn_Superoxide_Dismutase"/>
    <property type="match status" value="1"/>
</dbReference>
<evidence type="ECO:0000256" key="5">
    <source>
        <dbReference type="ARBA" id="ARBA00023008"/>
    </source>
</evidence>
<evidence type="ECO:0000256" key="4">
    <source>
        <dbReference type="ARBA" id="ARBA00022833"/>
    </source>
</evidence>
<evidence type="ECO:0000313" key="11">
    <source>
        <dbReference type="Proteomes" id="UP000321574"/>
    </source>
</evidence>
<evidence type="ECO:0000256" key="8">
    <source>
        <dbReference type="RuleBase" id="RU000393"/>
    </source>
</evidence>
<dbReference type="InterPro" id="IPR036423">
    <property type="entry name" value="SOD-like_Cu/Zn_dom_sf"/>
</dbReference>
<comment type="caution">
    <text evidence="10">The sequence shown here is derived from an EMBL/GenBank/DDBJ whole genome shotgun (WGS) entry which is preliminary data.</text>
</comment>
<keyword evidence="11" id="KW-1185">Reference proteome</keyword>
<dbReference type="InterPro" id="IPR001424">
    <property type="entry name" value="SOD_Cu_Zn_dom"/>
</dbReference>
<keyword evidence="8" id="KW-0560">Oxidoreductase</keyword>
<dbReference type="SUPFAM" id="SSF49329">
    <property type="entry name" value="Cu,Zn superoxide dismutase-like"/>
    <property type="match status" value="1"/>
</dbReference>
<dbReference type="Pfam" id="PF00080">
    <property type="entry name" value="Sod_Cu"/>
    <property type="match status" value="1"/>
</dbReference>